<accession>A0A165KG22</accession>
<keyword evidence="2" id="KW-1185">Reference proteome</keyword>
<dbReference type="Proteomes" id="UP000077266">
    <property type="component" value="Unassembled WGS sequence"/>
</dbReference>
<protein>
    <submittedName>
        <fullName evidence="1">Uncharacterized protein</fullName>
    </submittedName>
</protein>
<gene>
    <name evidence="1" type="ORF">EXIGLDRAFT_435619</name>
</gene>
<dbReference type="AlphaFoldDB" id="A0A165KG22"/>
<dbReference type="EMBL" id="KV425945">
    <property type="protein sequence ID" value="KZV96282.1"/>
    <property type="molecule type" value="Genomic_DNA"/>
</dbReference>
<proteinExistence type="predicted"/>
<dbReference type="InParanoid" id="A0A165KG22"/>
<reference evidence="1 2" key="1">
    <citation type="journal article" date="2016" name="Mol. Biol. Evol.">
        <title>Comparative Genomics of Early-Diverging Mushroom-Forming Fungi Provides Insights into the Origins of Lignocellulose Decay Capabilities.</title>
        <authorList>
            <person name="Nagy L.G."/>
            <person name="Riley R."/>
            <person name="Tritt A."/>
            <person name="Adam C."/>
            <person name="Daum C."/>
            <person name="Floudas D."/>
            <person name="Sun H."/>
            <person name="Yadav J.S."/>
            <person name="Pangilinan J."/>
            <person name="Larsson K.H."/>
            <person name="Matsuura K."/>
            <person name="Barry K."/>
            <person name="Labutti K."/>
            <person name="Kuo R."/>
            <person name="Ohm R.A."/>
            <person name="Bhattacharya S.S."/>
            <person name="Shirouzu T."/>
            <person name="Yoshinaga Y."/>
            <person name="Martin F.M."/>
            <person name="Grigoriev I.V."/>
            <person name="Hibbett D.S."/>
        </authorList>
    </citation>
    <scope>NUCLEOTIDE SEQUENCE [LARGE SCALE GENOMIC DNA]</scope>
    <source>
        <strain evidence="1 2">HHB12029</strain>
    </source>
</reference>
<evidence type="ECO:0000313" key="2">
    <source>
        <dbReference type="Proteomes" id="UP000077266"/>
    </source>
</evidence>
<evidence type="ECO:0000313" key="1">
    <source>
        <dbReference type="EMBL" id="KZV96282.1"/>
    </source>
</evidence>
<sequence>MRIADLDFACWNPLRRLIWKCTPSPTSMFYTASHEPLALDRFDCPVLARAFAQAPVHRGQNSRPCVSGFALAPALRHGVEAVRPRSYLNHKANMLALRAVYGDEQRDAAIQCEFVQLLGLRPAYIASGGRRTNAYSLRYHPTASSTSLKYAHARTGPFSWRRAASSLRPRAGGPGFRLLGDVRDHLLLVSTFAVQASEPTVDVTSPSVEGLGPASGPALYTKDGRQQRFLRTSSAPGVFTMPSMLSPYREASSPGAKSYVTAGLIMCHVLR</sequence>
<organism evidence="1 2">
    <name type="scientific">Exidia glandulosa HHB12029</name>
    <dbReference type="NCBI Taxonomy" id="1314781"/>
    <lineage>
        <taxon>Eukaryota</taxon>
        <taxon>Fungi</taxon>
        <taxon>Dikarya</taxon>
        <taxon>Basidiomycota</taxon>
        <taxon>Agaricomycotina</taxon>
        <taxon>Agaricomycetes</taxon>
        <taxon>Auriculariales</taxon>
        <taxon>Exidiaceae</taxon>
        <taxon>Exidia</taxon>
    </lineage>
</organism>
<name>A0A165KG22_EXIGL</name>